<evidence type="ECO:0000313" key="2">
    <source>
        <dbReference type="EMBL" id="DAD88954.1"/>
    </source>
</evidence>
<feature type="domain" description="Dit-like phage tail protein N-terminal" evidence="1">
    <location>
        <begin position="64"/>
        <end position="190"/>
    </location>
</feature>
<protein>
    <recommendedName>
        <fullName evidence="1">Dit-like phage tail protein N-terminal domain-containing protein</fullName>
    </recommendedName>
</protein>
<accession>A0A8S5N3W2</accession>
<dbReference type="EMBL" id="BK015050">
    <property type="protein sequence ID" value="DAD88954.1"/>
    <property type="molecule type" value="Genomic_DNA"/>
</dbReference>
<name>A0A8S5N3W2_9CAUD</name>
<organism evidence="2">
    <name type="scientific">Myoviridae sp. ctpiG4</name>
    <dbReference type="NCBI Taxonomy" id="2826698"/>
    <lineage>
        <taxon>Viruses</taxon>
        <taxon>Duplodnaviria</taxon>
        <taxon>Heunggongvirae</taxon>
        <taxon>Uroviricota</taxon>
        <taxon>Caudoviricetes</taxon>
    </lineage>
</organism>
<evidence type="ECO:0000259" key="1">
    <source>
        <dbReference type="Pfam" id="PF21821"/>
    </source>
</evidence>
<reference evidence="2" key="1">
    <citation type="journal article" date="2021" name="Proc. Natl. Acad. Sci. U.S.A.">
        <title>A Catalog of Tens of Thousands of Viruses from Human Metagenomes Reveals Hidden Associations with Chronic Diseases.</title>
        <authorList>
            <person name="Tisza M.J."/>
            <person name="Buck C.B."/>
        </authorList>
    </citation>
    <scope>NUCLEOTIDE SEQUENCE</scope>
    <source>
        <strain evidence="2">CtpiG4</strain>
    </source>
</reference>
<dbReference type="Pfam" id="PF21821">
    <property type="entry name" value="Dit_like"/>
    <property type="match status" value="1"/>
</dbReference>
<dbReference type="InterPro" id="IPR048494">
    <property type="entry name" value="Dit-like_N"/>
</dbReference>
<sequence>MSLLNIGGLGNITSALIGGTSCIPDLSQYGFSAYGGYRPPQWNSSFLGTEDLVYCKTNIGGLFFDAVISVDTDHTSTVTSHPVQSGANMSDHMYENPVTITMEIAMSDAMDSMVHGQWHNAGEKGVSAYRTLRDLQKSRIPIDVLTRLDRYQNMVIQSIHVSDDSKTLGGLKASVHLQQIITATVSTEKVSARNWTSGGANRRGEIQVEEQGSVISEIMDDGEKGLKDKV</sequence>
<proteinExistence type="predicted"/>